<dbReference type="EMBL" id="CP001946">
    <property type="protein sequence ID" value="ADM11556.1"/>
    <property type="molecule type" value="Genomic_DNA"/>
</dbReference>
<keyword evidence="3" id="KW-1185">Reference proteome</keyword>
<dbReference type="Proteomes" id="UP000002313">
    <property type="component" value="Chromosome V"/>
</dbReference>
<evidence type="ECO:0000313" key="2">
    <source>
        <dbReference type="EMBL" id="ADM11556.1"/>
    </source>
</evidence>
<sequence>MESEDNMKEYTMISGMVKNRYYTIYGVIVDWLEWKRCRGGDYMMTLDLIDECMKKLSVKIFSPKKIFSKGFCVGEVVKIRNLRIYDACRAVTDRSNDIEVIFTPYESPSDVIAPFPKRLMEFFNQNREIFVKERKISEIEEGRYFDFNGELIDKQKERCNLILLRFVDYSRNKRVQGQDTTENYPKDMVLIVKAWGCFAMEAEKCEIGGWYRLRNLKADEVGYRLYASLSESSKGSISNIGRDTTLGKYFQTKKDKYMEGFALRQGGMKVPDGIARYRLTEIKDILLPGVYRIRVCIKRYMPSGGMEVFFCKTCGSEDRGVDGDCKCSIPEIKKIKVVKLLLWDGKQEIIAVCRNKLVEHIFIKENDGYLSRRMFDCMILNVRGVEGMVYHLIDLGFFEVEKEG</sequence>
<dbReference type="GO" id="GO:0000723">
    <property type="term" value="P:telomere maintenance"/>
    <property type="evidence" value="ECO:0007669"/>
    <property type="project" value="InterPro"/>
</dbReference>
<evidence type="ECO:0000259" key="1">
    <source>
        <dbReference type="SMART" id="SM00976"/>
    </source>
</evidence>
<organism evidence="2 3">
    <name type="scientific">Encephalitozoon intestinalis (strain ATCC 50506)</name>
    <name type="common">Microsporidian parasite</name>
    <name type="synonym">Septata intestinalis</name>
    <dbReference type="NCBI Taxonomy" id="876142"/>
    <lineage>
        <taxon>Eukaryota</taxon>
        <taxon>Fungi</taxon>
        <taxon>Fungi incertae sedis</taxon>
        <taxon>Microsporidia</taxon>
        <taxon>Unikaryonidae</taxon>
        <taxon>Encephalitozoon</taxon>
    </lineage>
</organism>
<dbReference type="OrthoDB" id="2186770at2759"/>
<accession>E0S6X0</accession>
<dbReference type="InterPro" id="IPR011564">
    <property type="entry name" value="Telomer_end-bd_POT1/Cdc13"/>
</dbReference>
<dbReference type="RefSeq" id="XP_003072916.1">
    <property type="nucleotide sequence ID" value="XM_003072870.1"/>
</dbReference>
<dbReference type="HOGENOM" id="CLU_057562_0_0_1"/>
<dbReference type="Gene3D" id="2.40.50.140">
    <property type="entry name" value="Nucleic acid-binding proteins"/>
    <property type="match status" value="2"/>
</dbReference>
<name>E0S6X0_ENCIT</name>
<gene>
    <name evidence="2" type="ORF">Eint_051090</name>
</gene>
<dbReference type="VEuPathDB" id="MicrosporidiaDB:Eint_051090"/>
<dbReference type="AlphaFoldDB" id="E0S6X0"/>
<dbReference type="GO" id="GO:0000781">
    <property type="term" value="C:chromosome, telomeric region"/>
    <property type="evidence" value="ECO:0007669"/>
    <property type="project" value="InterPro"/>
</dbReference>
<dbReference type="SUPFAM" id="SSF50249">
    <property type="entry name" value="Nucleic acid-binding proteins"/>
    <property type="match status" value="1"/>
</dbReference>
<feature type="domain" description="Telomeric single stranded DNA binding POT1/Cdc13" evidence="1">
    <location>
        <begin position="10"/>
        <end position="140"/>
    </location>
</feature>
<evidence type="ECO:0000313" key="3">
    <source>
        <dbReference type="Proteomes" id="UP000002313"/>
    </source>
</evidence>
<dbReference type="GeneID" id="9699237"/>
<dbReference type="SMART" id="SM00976">
    <property type="entry name" value="Telo_bind"/>
    <property type="match status" value="1"/>
</dbReference>
<protein>
    <recommendedName>
        <fullName evidence="1">Telomeric single stranded DNA binding POT1/Cdc13 domain-containing protein</fullName>
    </recommendedName>
</protein>
<dbReference type="KEGG" id="ein:Eint_051090"/>
<proteinExistence type="predicted"/>
<dbReference type="GO" id="GO:0003677">
    <property type="term" value="F:DNA binding"/>
    <property type="evidence" value="ECO:0007669"/>
    <property type="project" value="InterPro"/>
</dbReference>
<dbReference type="InterPro" id="IPR012340">
    <property type="entry name" value="NA-bd_OB-fold"/>
</dbReference>
<reference evidence="2 3" key="1">
    <citation type="journal article" date="2010" name="Nat. Commun.">
        <title>The complete sequence of the smallest known nuclear genome from the microsporidian Encephalitozoon intestinalis.</title>
        <authorList>
            <person name="Corradi N."/>
            <person name="Pombert J.-F."/>
            <person name="Farinelli L."/>
            <person name="Didier E.S."/>
            <person name="Keeling P.J."/>
        </authorList>
    </citation>
    <scope>NUCLEOTIDE SEQUENCE [LARGE SCALE GENOMIC DNA]</scope>
    <source>
        <strain evidence="2 3">ATCC 50506</strain>
    </source>
</reference>
<reference evidence="2 3" key="2">
    <citation type="journal article" date="2012" name="Proc. Natl. Acad. Sci. U.S.A.">
        <title>Gain and loss of multiple functionally related, horizontally transferred genes in the reduced genomes of two microsporidian parasites.</title>
        <authorList>
            <person name="Pombert J.-F."/>
            <person name="Selman M."/>
            <person name="Burki F."/>
            <person name="Bardell F.T."/>
            <person name="Farinelli L."/>
            <person name="Solter L.F."/>
            <person name="Whitman D.W."/>
            <person name="Weiss L.M."/>
            <person name="Corradi N."/>
            <person name="Keeling P.J."/>
        </authorList>
    </citation>
    <scope>NUCLEOTIDE SEQUENCE [LARGE SCALE GENOMIC DNA]</scope>
    <source>
        <strain evidence="2 3">ATCC 50506</strain>
    </source>
</reference>